<dbReference type="PANTHER" id="PTHR30032:SF8">
    <property type="entry name" value="GERMINATION-SPECIFIC N-ACETYLMURAMOYL-L-ALANINE AMIDASE"/>
    <property type="match status" value="1"/>
</dbReference>
<dbReference type="KEGG" id="euz:DVS28_b0312"/>
<feature type="compositionally biased region" description="Polar residues" evidence="1">
    <location>
        <begin position="15"/>
        <end position="28"/>
    </location>
</feature>
<evidence type="ECO:0000256" key="1">
    <source>
        <dbReference type="SAM" id="MobiDB-lite"/>
    </source>
</evidence>
<feature type="signal peptide" evidence="2">
    <location>
        <begin position="1"/>
        <end position="17"/>
    </location>
</feature>
<keyword evidence="4" id="KW-1185">Reference proteome</keyword>
<dbReference type="AlphaFoldDB" id="A0A346Y6I5"/>
<dbReference type="Pfam" id="PF04122">
    <property type="entry name" value="CW_binding_2"/>
    <property type="match status" value="2"/>
</dbReference>
<dbReference type="Proteomes" id="UP000264006">
    <property type="component" value="Plasmid pEDY32-46I"/>
</dbReference>
<geneLocation type="plasmid" evidence="4">
    <name>pedy32-46i</name>
</geneLocation>
<protein>
    <recommendedName>
        <fullName evidence="5">Cell wall binding repeat 2</fullName>
    </recommendedName>
</protein>
<accession>A0A346Y6I5</accession>
<reference evidence="3 4" key="1">
    <citation type="submission" date="2018-09" db="EMBL/GenBank/DDBJ databases">
        <title>Complete genome sequence of Euzebya sp. DY32-46 isolated from seawater of Pacific Ocean.</title>
        <authorList>
            <person name="Xu L."/>
            <person name="Wu Y.-H."/>
            <person name="Xu X.-W."/>
        </authorList>
    </citation>
    <scope>NUCLEOTIDE SEQUENCE [LARGE SCALE GENOMIC DNA]</scope>
    <source>
        <strain evidence="3 4">DY32-46</strain>
        <plasmid evidence="4">pedy32-46i</plasmid>
    </source>
</reference>
<feature type="region of interest" description="Disordered" evidence="1">
    <location>
        <begin position="15"/>
        <end position="40"/>
    </location>
</feature>
<keyword evidence="2" id="KW-0732">Signal</keyword>
<evidence type="ECO:0000256" key="2">
    <source>
        <dbReference type="SAM" id="SignalP"/>
    </source>
</evidence>
<dbReference type="InterPro" id="IPR007253">
    <property type="entry name" value="Cell_wall-bd_2"/>
</dbReference>
<dbReference type="InterPro" id="IPR051922">
    <property type="entry name" value="Bact_Sporulation_Assoc"/>
</dbReference>
<feature type="chain" id="PRO_5016634060" description="Cell wall binding repeat 2" evidence="2">
    <location>
        <begin position="18"/>
        <end position="525"/>
    </location>
</feature>
<name>A0A346Y6I5_9ACTN</name>
<evidence type="ECO:0000313" key="3">
    <source>
        <dbReference type="EMBL" id="AXV10082.1"/>
    </source>
</evidence>
<evidence type="ECO:0008006" key="5">
    <source>
        <dbReference type="Google" id="ProtNLM"/>
    </source>
</evidence>
<dbReference type="InterPro" id="IPR029063">
    <property type="entry name" value="SAM-dependent_MTases_sf"/>
</dbReference>
<keyword evidence="3" id="KW-0614">Plasmid</keyword>
<sequence>MTMVMLIAMVGTPSAIASPQQSPTPSTTREMRNPGPSAAPWFDNDLATVQRIDAGDPIATAIAVSRERFADDEAEVVVVSRDDVFADSLAATVFATRGPILLTDSATLDGRVAAEITRVLQPDGIVYLMGGQAALSSTIEQQLADSGHQVRRMAGASRVETAVAVAREWREHYEHAGWFTFARSDQWADSITASLWVAGRAPVLLTPSDTPHPAVEAFLGEEGGGRRFEVAGGEAAVAEHVVQAYLAASAWTGDKYVFRMAGPTRVATAAAVDVHYNGRWSNDVPGPSHHIVINGFADDGWVYGLPAATLTTGQIQDANVSLMLVDTNRIDAPAAARLSPCYDTYRHVLIVGPTSHVNTRVADAMADTCQPDVLAPDAGETWWCDTLPDDFPNRLFTVEDDLPDWRHPIDWFNDDQGVDTACYDPKTSTSIARGRGSAFRAWADTRLPHDVNGIEEINMVRNGLSVSGFGLPYGPEGRYSSVHAVFANADGVSLYLEVIGPGTPEDWTTISLDEVVDAAAEILGS</sequence>
<evidence type="ECO:0000313" key="4">
    <source>
        <dbReference type="Proteomes" id="UP000264006"/>
    </source>
</evidence>
<proteinExistence type="predicted"/>
<dbReference type="EMBL" id="CP031166">
    <property type="protein sequence ID" value="AXV10082.1"/>
    <property type="molecule type" value="Genomic_DNA"/>
</dbReference>
<organism evidence="3 4">
    <name type="scientific">Euzebya pacifica</name>
    <dbReference type="NCBI Taxonomy" id="1608957"/>
    <lineage>
        <taxon>Bacteria</taxon>
        <taxon>Bacillati</taxon>
        <taxon>Actinomycetota</taxon>
        <taxon>Nitriliruptoria</taxon>
        <taxon>Euzebyales</taxon>
    </lineage>
</organism>
<gene>
    <name evidence="3" type="ORF">DVS28_b0312</name>
</gene>
<dbReference type="PANTHER" id="PTHR30032">
    <property type="entry name" value="N-ACETYLMURAMOYL-L-ALANINE AMIDASE-RELATED"/>
    <property type="match status" value="1"/>
</dbReference>
<dbReference type="Gene3D" id="3.40.50.150">
    <property type="entry name" value="Vaccinia Virus protein VP39"/>
    <property type="match status" value="1"/>
</dbReference>